<reference evidence="2 3" key="1">
    <citation type="submission" date="2021-06" db="EMBL/GenBank/DDBJ databases">
        <authorList>
            <person name="Sun Q."/>
            <person name="Li D."/>
        </authorList>
    </citation>
    <scope>NUCLEOTIDE SEQUENCE [LARGE SCALE GENOMIC DNA]</scope>
    <source>
        <strain evidence="2 3">MSJ-11</strain>
    </source>
</reference>
<evidence type="ECO:0000256" key="1">
    <source>
        <dbReference type="SAM" id="Phobius"/>
    </source>
</evidence>
<feature type="transmembrane region" description="Helical" evidence="1">
    <location>
        <begin position="109"/>
        <end position="135"/>
    </location>
</feature>
<dbReference type="Proteomes" id="UP000726170">
    <property type="component" value="Unassembled WGS sequence"/>
</dbReference>
<keyword evidence="1" id="KW-0812">Transmembrane</keyword>
<sequence length="256" mass="29577">MKGLIRSELERIISRPKTKITFILLILITILWGKLMGGWNVGFYDQNNTTTLNSLNFSMFILRDIHLPLMFIILPMLYGDALSEEKVTGCYRNIAIKPYKRWEFIASKLISQIIVTFIIISSLFIIASICGSFFVQRVEYTTFMNQKEIFYFKDALIYGIKFYFMEFVIILALLSVMSMVASIIPNTILCILGSIGIFFGGIYVSDNFIFFLSSTENIFKMLNGMASNNIYIILFSTILIPTVISIFLWMKKDWLF</sequence>
<keyword evidence="1" id="KW-0472">Membrane</keyword>
<proteinExistence type="predicted"/>
<evidence type="ECO:0000313" key="2">
    <source>
        <dbReference type="EMBL" id="MBU5483847.1"/>
    </source>
</evidence>
<feature type="transmembrane region" description="Helical" evidence="1">
    <location>
        <begin position="230"/>
        <end position="250"/>
    </location>
</feature>
<organism evidence="2 3">
    <name type="scientific">Clostridium mobile</name>
    <dbReference type="NCBI Taxonomy" id="2841512"/>
    <lineage>
        <taxon>Bacteria</taxon>
        <taxon>Bacillati</taxon>
        <taxon>Bacillota</taxon>
        <taxon>Clostridia</taxon>
        <taxon>Eubacteriales</taxon>
        <taxon>Clostridiaceae</taxon>
        <taxon>Clostridium</taxon>
    </lineage>
</organism>
<dbReference type="RefSeq" id="WP_216438229.1">
    <property type="nucleotide sequence ID" value="NZ_JAHLQF010000001.1"/>
</dbReference>
<keyword evidence="1" id="KW-1133">Transmembrane helix</keyword>
<feature type="transmembrane region" description="Helical" evidence="1">
    <location>
        <begin position="20"/>
        <end position="37"/>
    </location>
</feature>
<gene>
    <name evidence="2" type="ORF">KQI86_05845</name>
</gene>
<protein>
    <recommendedName>
        <fullName evidence="4">ABC-2 family transporter protein</fullName>
    </recommendedName>
</protein>
<feature type="transmembrane region" description="Helical" evidence="1">
    <location>
        <begin position="188"/>
        <end position="210"/>
    </location>
</feature>
<dbReference type="PANTHER" id="PTHR37305">
    <property type="entry name" value="INTEGRAL MEMBRANE PROTEIN-RELATED"/>
    <property type="match status" value="1"/>
</dbReference>
<evidence type="ECO:0000313" key="3">
    <source>
        <dbReference type="Proteomes" id="UP000726170"/>
    </source>
</evidence>
<evidence type="ECO:0008006" key="4">
    <source>
        <dbReference type="Google" id="ProtNLM"/>
    </source>
</evidence>
<feature type="transmembrane region" description="Helical" evidence="1">
    <location>
        <begin position="155"/>
        <end position="176"/>
    </location>
</feature>
<name>A0ABS6EGG1_9CLOT</name>
<accession>A0ABS6EGG1</accession>
<dbReference type="EMBL" id="JAHLQF010000001">
    <property type="protein sequence ID" value="MBU5483847.1"/>
    <property type="molecule type" value="Genomic_DNA"/>
</dbReference>
<keyword evidence="3" id="KW-1185">Reference proteome</keyword>
<comment type="caution">
    <text evidence="2">The sequence shown here is derived from an EMBL/GenBank/DDBJ whole genome shotgun (WGS) entry which is preliminary data.</text>
</comment>
<dbReference type="PANTHER" id="PTHR37305:SF1">
    <property type="entry name" value="MEMBRANE PROTEIN"/>
    <property type="match status" value="1"/>
</dbReference>